<proteinExistence type="predicted"/>
<name>A0AA48LXV3_9ZZZZ</name>
<dbReference type="EMBL" id="OY288114">
    <property type="protein sequence ID" value="CAJ0857925.1"/>
    <property type="molecule type" value="Genomic_DNA"/>
</dbReference>
<feature type="compositionally biased region" description="Pro residues" evidence="1">
    <location>
        <begin position="67"/>
        <end position="76"/>
    </location>
</feature>
<evidence type="ECO:0000256" key="1">
    <source>
        <dbReference type="SAM" id="MobiDB-lite"/>
    </source>
</evidence>
<protein>
    <submittedName>
        <fullName evidence="2">Uncharacterized protein</fullName>
    </submittedName>
</protein>
<reference evidence="2" key="1">
    <citation type="submission" date="2023-07" db="EMBL/GenBank/DDBJ databases">
        <authorList>
            <person name="Pelsma A.J. K."/>
        </authorList>
    </citation>
    <scope>NUCLEOTIDE SEQUENCE</scope>
</reference>
<dbReference type="AlphaFoldDB" id="A0AA48LXV3"/>
<accession>A0AA48LXV3</accession>
<evidence type="ECO:0000313" key="2">
    <source>
        <dbReference type="EMBL" id="CAJ0857925.1"/>
    </source>
</evidence>
<sequence length="76" mass="8085">MRLLLIVAMSLGYLAPSIAAEPGKPLPQNQESLSEKLDKNKGVIKPPSHVDPEITVPAPETPNTMPVIPPPVPNAK</sequence>
<feature type="region of interest" description="Disordered" evidence="1">
    <location>
        <begin position="39"/>
        <end position="76"/>
    </location>
</feature>
<organism evidence="2">
    <name type="scientific">freshwater sediment metagenome</name>
    <dbReference type="NCBI Taxonomy" id="556182"/>
    <lineage>
        <taxon>unclassified sequences</taxon>
        <taxon>metagenomes</taxon>
        <taxon>ecological metagenomes</taxon>
    </lineage>
</organism>
<gene>
    <name evidence="2" type="ORF">AMST5_01064</name>
</gene>